<keyword evidence="1" id="KW-0489">Methyltransferase</keyword>
<keyword evidence="2" id="KW-1185">Reference proteome</keyword>
<name>I3DJE4_9PAST</name>
<dbReference type="AlphaFoldDB" id="I3DJE4"/>
<dbReference type="PATRIC" id="fig|1095749.3.peg.175"/>
<protein>
    <submittedName>
        <fullName evidence="1">Putative 23S rRNA methyluridine methyltransferase</fullName>
    </submittedName>
</protein>
<gene>
    <name evidence="1" type="ORF">HMPREF1052_1160</name>
</gene>
<dbReference type="EMBL" id="AJSX01000004">
    <property type="protein sequence ID" value="EIJ71837.1"/>
    <property type="molecule type" value="Genomic_DNA"/>
</dbReference>
<comment type="caution">
    <text evidence="1">The sequence shown here is derived from an EMBL/GenBank/DDBJ whole genome shotgun (WGS) entry which is preliminary data.</text>
</comment>
<evidence type="ECO:0000313" key="1">
    <source>
        <dbReference type="EMBL" id="EIJ71837.1"/>
    </source>
</evidence>
<keyword evidence="1" id="KW-0808">Transferase</keyword>
<dbReference type="eggNOG" id="COG2265">
    <property type="taxonomic scope" value="Bacteria"/>
</dbReference>
<proteinExistence type="predicted"/>
<dbReference type="GO" id="GO:0008168">
    <property type="term" value="F:methyltransferase activity"/>
    <property type="evidence" value="ECO:0007669"/>
    <property type="project" value="UniProtKB-KW"/>
</dbReference>
<dbReference type="Proteomes" id="UP000006457">
    <property type="component" value="Unassembled WGS sequence"/>
</dbReference>
<organism evidence="1 2">
    <name type="scientific">Pasteurella bettyae CCUG 2042</name>
    <dbReference type="NCBI Taxonomy" id="1095749"/>
    <lineage>
        <taxon>Bacteria</taxon>
        <taxon>Pseudomonadati</taxon>
        <taxon>Pseudomonadota</taxon>
        <taxon>Gammaproteobacteria</taxon>
        <taxon>Pasteurellales</taxon>
        <taxon>Pasteurellaceae</taxon>
        <taxon>Pasteurella</taxon>
    </lineage>
</organism>
<dbReference type="GO" id="GO:0032259">
    <property type="term" value="P:methylation"/>
    <property type="evidence" value="ECO:0007669"/>
    <property type="project" value="UniProtKB-KW"/>
</dbReference>
<dbReference type="RefSeq" id="WP_005758458.1">
    <property type="nucleotide sequence ID" value="NZ_AJSX01000004.1"/>
</dbReference>
<evidence type="ECO:0000313" key="2">
    <source>
        <dbReference type="Proteomes" id="UP000006457"/>
    </source>
</evidence>
<sequence>MLRFVLRSETKIPLIEREITGLIAKLPQLKVITANIQPQPAAILEGEKEIFFTEQQVLEERFN</sequence>
<reference evidence="1 2" key="1">
    <citation type="submission" date="2012-03" db="EMBL/GenBank/DDBJ databases">
        <authorList>
            <person name="Harkins D.M."/>
            <person name="Madupu R."/>
            <person name="Durkin A.S."/>
            <person name="Torralba M."/>
            <person name="Methe B."/>
            <person name="Sutton G.G."/>
            <person name="Nelson K.E."/>
        </authorList>
    </citation>
    <scope>NUCLEOTIDE SEQUENCE [LARGE SCALE GENOMIC DNA]</scope>
    <source>
        <strain evidence="1 2">CCUG 2042</strain>
    </source>
</reference>
<accession>I3DJE4</accession>